<feature type="compositionally biased region" description="Polar residues" evidence="1">
    <location>
        <begin position="787"/>
        <end position="809"/>
    </location>
</feature>
<keyword evidence="4" id="KW-1185">Reference proteome</keyword>
<dbReference type="STRING" id="5454.A0A162WCL4"/>
<evidence type="ECO:0000256" key="1">
    <source>
        <dbReference type="SAM" id="MobiDB-lite"/>
    </source>
</evidence>
<keyword evidence="2" id="KW-0472">Membrane</keyword>
<sequence length="826" mass="91421">MLHRSKKPRRNYDTVSYRESGGVGDYLKLLIGAWFQGTVSTAPDSWGPITAQQYNNEEAPRCVSYLFFALKSDPRLVNRVAVTTFSYFLTVHICLVVAITVLLATHEGLPAPDWGEHLNLNALLALLSTILRAALVVIVAQIISQRKWEWLSESPHPLSTLQIYDSGSRGSLGALSLIKTVLLKDITALLAASVLLVSFLIGPAVQQASRTAECSFPAPGLNASVPYGHYIPRRGGYDQSSFDSASGTPTPDIIAAILSAATNPMGVEHRISPSCSTGNCTFPSMGNNNESTDFQAVNTDTSHSTVAMCSVCTDVTSLVSPQNVSEGSGEYTSPMLYNVLPNGVNVSAEYSKGYVMKLYPTANLSWMGELLSPEVRLKSRWAYSNVTMLATGSSCFSGEYRNDNCTVAAAVCSVYPCMRTYNVSVTNNELSEEMIRSEVMQPNAEIWSMEPEDGLVGQNMNVSYHRSSYYNYVAVRSPCPEPKTLQDIPRDSRTLPTGKEMSLYDFTDYGGPGPYQFSHRNVTAPESCTYTHDATLAHIISTTFNQEIFSGVCDSYKSLMCVKYRDGDFPGGGVFEQLAVGTIMRILYNNGRPSFENTTRWFDSFADAMTNKFRSEYGTAAKNGTFSDYSSSGGLHSIGEFPLELVQGIAWQSKTCVAMNWKWLLLPIILTSVTIALSAWMCFTNWRHRYMKPVWKDSIMPLIFYNDRLQPDDLEGHVRKELMFKTKSTRRDSPEEGDERLMEAREMVKRGSGMVVQFRWPRFVEQGTEDRISSSTGTPQKDKGSLRSRSNSPSAEGAAQQSENTTLISTEEPGYEDTGSPHDRRD</sequence>
<evidence type="ECO:0000256" key="2">
    <source>
        <dbReference type="SAM" id="Phobius"/>
    </source>
</evidence>
<gene>
    <name evidence="3" type="ORF">ST47_g9907</name>
</gene>
<feature type="transmembrane region" description="Helical" evidence="2">
    <location>
        <begin position="123"/>
        <end position="143"/>
    </location>
</feature>
<proteinExistence type="predicted"/>
<reference evidence="3 4" key="1">
    <citation type="journal article" date="2016" name="Sci. Rep.">
        <title>Draft genome sequencing and secretome analysis of fungal phytopathogen Ascochyta rabiei provides insight into the necrotrophic effector repertoire.</title>
        <authorList>
            <person name="Verma S."/>
            <person name="Gazara R.K."/>
            <person name="Nizam S."/>
            <person name="Parween S."/>
            <person name="Chattopadhyay D."/>
            <person name="Verma P.K."/>
        </authorList>
    </citation>
    <scope>NUCLEOTIDE SEQUENCE [LARGE SCALE GENOMIC DNA]</scope>
    <source>
        <strain evidence="3 4">ArDII</strain>
    </source>
</reference>
<feature type="transmembrane region" description="Helical" evidence="2">
    <location>
        <begin position="663"/>
        <end position="683"/>
    </location>
</feature>
<evidence type="ECO:0000313" key="3">
    <source>
        <dbReference type="EMBL" id="KZM18949.1"/>
    </source>
</evidence>
<feature type="region of interest" description="Disordered" evidence="1">
    <location>
        <begin position="767"/>
        <end position="826"/>
    </location>
</feature>
<comment type="caution">
    <text evidence="3">The sequence shown here is derived from an EMBL/GenBank/DDBJ whole genome shotgun (WGS) entry which is preliminary data.</text>
</comment>
<evidence type="ECO:0000313" key="4">
    <source>
        <dbReference type="Proteomes" id="UP000076837"/>
    </source>
</evidence>
<accession>A0A162WCL4</accession>
<dbReference type="PANTHER" id="PTHR35394">
    <property type="entry name" value="DUF3176 DOMAIN-CONTAINING PROTEIN"/>
    <property type="match status" value="1"/>
</dbReference>
<dbReference type="Proteomes" id="UP000076837">
    <property type="component" value="Unassembled WGS sequence"/>
</dbReference>
<dbReference type="Pfam" id="PF11374">
    <property type="entry name" value="DUF3176"/>
    <property type="match status" value="1"/>
</dbReference>
<organism evidence="3 4">
    <name type="scientific">Didymella rabiei</name>
    <name type="common">Chickpea ascochyta blight fungus</name>
    <name type="synonym">Mycosphaerella rabiei</name>
    <dbReference type="NCBI Taxonomy" id="5454"/>
    <lineage>
        <taxon>Eukaryota</taxon>
        <taxon>Fungi</taxon>
        <taxon>Dikarya</taxon>
        <taxon>Ascomycota</taxon>
        <taxon>Pezizomycotina</taxon>
        <taxon>Dothideomycetes</taxon>
        <taxon>Pleosporomycetidae</taxon>
        <taxon>Pleosporales</taxon>
        <taxon>Pleosporineae</taxon>
        <taxon>Didymellaceae</taxon>
        <taxon>Ascochyta</taxon>
    </lineage>
</organism>
<dbReference type="InterPro" id="IPR021514">
    <property type="entry name" value="DUF3176"/>
</dbReference>
<protein>
    <submittedName>
        <fullName evidence="3">Uncharacterized protein</fullName>
    </submittedName>
</protein>
<keyword evidence="2" id="KW-1133">Transmembrane helix</keyword>
<dbReference type="PANTHER" id="PTHR35394:SF5">
    <property type="entry name" value="DUF3176 DOMAIN-CONTAINING PROTEIN"/>
    <property type="match status" value="1"/>
</dbReference>
<keyword evidence="2" id="KW-0812">Transmembrane</keyword>
<feature type="transmembrane region" description="Helical" evidence="2">
    <location>
        <begin position="80"/>
        <end position="103"/>
    </location>
</feature>
<name>A0A162WCL4_DIDRA</name>
<feature type="transmembrane region" description="Helical" evidence="2">
    <location>
        <begin position="186"/>
        <end position="205"/>
    </location>
</feature>
<dbReference type="EMBL" id="JYNV01000316">
    <property type="protein sequence ID" value="KZM18949.1"/>
    <property type="molecule type" value="Genomic_DNA"/>
</dbReference>
<dbReference type="AlphaFoldDB" id="A0A162WCL4"/>